<dbReference type="AlphaFoldDB" id="A0AAX0PGD9"/>
<reference evidence="1 2" key="1">
    <citation type="submission" date="2017-05" db="EMBL/GenBank/DDBJ databases">
        <title>Sequencing of Escherichia coli that cause persistent and transient Mastitis.</title>
        <authorList>
            <person name="Thacker T.C."/>
            <person name="Lippolis J.D."/>
            <person name="Brunelle B.W."/>
            <person name="Casey T.A."/>
            <person name="Reinhardt T.A."/>
            <person name="Sacco R.E."/>
            <person name="Holman D.B."/>
        </authorList>
    </citation>
    <scope>NUCLEOTIDE SEQUENCE [LARGE SCALE GENOMIC DNA]</scope>
    <source>
        <strain evidence="1 2">ECA-B</strain>
    </source>
</reference>
<sequence length="50" mass="5840">MLIGESVKEKKTAALFVVTFIFSGYASHNTRWDKTETHKASQWLARLYMF</sequence>
<name>A0AAX0PGD9_ECOLX</name>
<dbReference type="Proteomes" id="UP000197270">
    <property type="component" value="Unassembled WGS sequence"/>
</dbReference>
<organism evidence="1 2">
    <name type="scientific">Escherichia coli</name>
    <dbReference type="NCBI Taxonomy" id="562"/>
    <lineage>
        <taxon>Bacteria</taxon>
        <taxon>Pseudomonadati</taxon>
        <taxon>Pseudomonadota</taxon>
        <taxon>Gammaproteobacteria</taxon>
        <taxon>Enterobacterales</taxon>
        <taxon>Enterobacteriaceae</taxon>
        <taxon>Escherichia</taxon>
    </lineage>
</organism>
<accession>A0AAX0PGD9</accession>
<comment type="caution">
    <text evidence="1">The sequence shown here is derived from an EMBL/GenBank/DDBJ whole genome shotgun (WGS) entry which is preliminary data.</text>
</comment>
<gene>
    <name evidence="1" type="ORF">CCS08_22215</name>
</gene>
<proteinExistence type="predicted"/>
<protein>
    <submittedName>
        <fullName evidence="1">Uncharacterized protein</fullName>
    </submittedName>
</protein>
<evidence type="ECO:0000313" key="1">
    <source>
        <dbReference type="EMBL" id="OWW52938.1"/>
    </source>
</evidence>
<evidence type="ECO:0000313" key="2">
    <source>
        <dbReference type="Proteomes" id="UP000197270"/>
    </source>
</evidence>
<dbReference type="EMBL" id="NHTF01000065">
    <property type="protein sequence ID" value="OWW52938.1"/>
    <property type="molecule type" value="Genomic_DNA"/>
</dbReference>